<dbReference type="InterPro" id="IPR011009">
    <property type="entry name" value="Kinase-like_dom_sf"/>
</dbReference>
<dbReference type="Proteomes" id="UP000184241">
    <property type="component" value="Unassembled WGS sequence"/>
</dbReference>
<reference evidence="1 2" key="1">
    <citation type="submission" date="2016-11" db="EMBL/GenBank/DDBJ databases">
        <authorList>
            <person name="Jaros S."/>
            <person name="Januszkiewicz K."/>
            <person name="Wedrychowicz H."/>
        </authorList>
    </citation>
    <scope>NUCLEOTIDE SEQUENCE [LARGE SCALE GENOMIC DNA]</scope>
    <source>
        <strain evidence="1 2">DSM 6191</strain>
    </source>
</reference>
<protein>
    <submittedName>
        <fullName evidence="1">Predicted Ser/Thr protein kinase</fullName>
    </submittedName>
</protein>
<sequence>MIVIKIYSGLNINELIFLGEGTQGKVYKIDSKKCIKIFKSKKICTAELYTLVMGQKDEHFPILYEYGNRYIIREYIDGIELDKYLSSNPLTPDISNKLIELYEAMEKVGYSRLDSALFHIFLTPSEDIRLIDTARAMVKESTYPKLILSGLNDLGYRDEFLNHVKVFNPKLYNDWINHHK</sequence>
<keyword evidence="1" id="KW-0418">Kinase</keyword>
<evidence type="ECO:0000313" key="1">
    <source>
        <dbReference type="EMBL" id="SHH79758.1"/>
    </source>
</evidence>
<organism evidence="1 2">
    <name type="scientific">Clostridium intestinale DSM 6191</name>
    <dbReference type="NCBI Taxonomy" id="1121320"/>
    <lineage>
        <taxon>Bacteria</taxon>
        <taxon>Bacillati</taxon>
        <taxon>Bacillota</taxon>
        <taxon>Clostridia</taxon>
        <taxon>Eubacteriales</taxon>
        <taxon>Clostridiaceae</taxon>
        <taxon>Clostridium</taxon>
    </lineage>
</organism>
<dbReference type="AlphaFoldDB" id="A0A1M5VX27"/>
<proteinExistence type="predicted"/>
<keyword evidence="1" id="KW-0808">Transferase</keyword>
<accession>A0A1M5VX27</accession>
<dbReference type="SUPFAM" id="SSF56112">
    <property type="entry name" value="Protein kinase-like (PK-like)"/>
    <property type="match status" value="1"/>
</dbReference>
<dbReference type="GO" id="GO:0016301">
    <property type="term" value="F:kinase activity"/>
    <property type="evidence" value="ECO:0007669"/>
    <property type="project" value="UniProtKB-KW"/>
</dbReference>
<dbReference type="RefSeq" id="WP_175550850.1">
    <property type="nucleotide sequence ID" value="NZ_FQXU01000004.1"/>
</dbReference>
<dbReference type="EMBL" id="FQXU01000004">
    <property type="protein sequence ID" value="SHH79758.1"/>
    <property type="molecule type" value="Genomic_DNA"/>
</dbReference>
<gene>
    <name evidence="1" type="ORF">SAMN02745941_00830</name>
</gene>
<evidence type="ECO:0000313" key="2">
    <source>
        <dbReference type="Proteomes" id="UP000184241"/>
    </source>
</evidence>
<name>A0A1M5VX27_9CLOT</name>